<protein>
    <submittedName>
        <fullName evidence="1">Uncharacterized protein</fullName>
    </submittedName>
</protein>
<reference evidence="1" key="1">
    <citation type="journal article" date="2021" name="Proc. Natl. Acad. Sci. U.S.A.">
        <title>A Catalog of Tens of Thousands of Viruses from Human Metagenomes Reveals Hidden Associations with Chronic Diseases.</title>
        <authorList>
            <person name="Tisza M.J."/>
            <person name="Buck C.B."/>
        </authorList>
    </citation>
    <scope>NUCLEOTIDE SEQUENCE</scope>
    <source>
        <strain evidence="1">CtOyc4</strain>
    </source>
</reference>
<dbReference type="EMBL" id="BK015894">
    <property type="protein sequence ID" value="DAD72139.1"/>
    <property type="molecule type" value="Genomic_DNA"/>
</dbReference>
<name>A0A8S5LQM0_9CAUD</name>
<proteinExistence type="predicted"/>
<organism evidence="1">
    <name type="scientific">Myoviridae sp. ctOyc4</name>
    <dbReference type="NCBI Taxonomy" id="2827606"/>
    <lineage>
        <taxon>Viruses</taxon>
        <taxon>Duplodnaviria</taxon>
        <taxon>Heunggongvirae</taxon>
        <taxon>Uroviricota</taxon>
        <taxon>Caudoviricetes</taxon>
    </lineage>
</organism>
<evidence type="ECO:0000313" key="1">
    <source>
        <dbReference type="EMBL" id="DAD72139.1"/>
    </source>
</evidence>
<sequence>MIPEYKRNLDRLRQRRLDLLREREFEPSFERRYKLTERIVWLNKIIASSSAALHDMMEYDHG</sequence>
<accession>A0A8S5LQM0</accession>